<keyword evidence="9 13" id="KW-0342">GTP-binding</keyword>
<feature type="binding site" evidence="13">
    <location>
        <begin position="133"/>
        <end position="136"/>
    </location>
    <ligand>
        <name>GTP</name>
        <dbReference type="ChEBI" id="CHEBI:37565"/>
    </ligand>
</feature>
<evidence type="ECO:0000256" key="12">
    <source>
        <dbReference type="ARBA" id="ARBA00070396"/>
    </source>
</evidence>
<comment type="caution">
    <text evidence="15">The sequence shown here is derived from an EMBL/GenBank/DDBJ whole genome shotgun (WGS) entry which is preliminary data.</text>
</comment>
<dbReference type="PANTHER" id="PTHR11711">
    <property type="entry name" value="ADP RIBOSYLATION FACTOR-RELATED"/>
    <property type="match status" value="1"/>
</dbReference>
<evidence type="ECO:0000256" key="2">
    <source>
        <dbReference type="ARBA" id="ARBA00010290"/>
    </source>
</evidence>
<dbReference type="InterPro" id="IPR005225">
    <property type="entry name" value="Small_GTP-bd"/>
</dbReference>
<evidence type="ECO:0000256" key="10">
    <source>
        <dbReference type="ARBA" id="ARBA00023288"/>
    </source>
</evidence>
<gene>
    <name evidence="15" type="ORF">CPB83DRAFT_859850</name>
</gene>
<dbReference type="PRINTS" id="PR00449">
    <property type="entry name" value="RASTRNSFRMNG"/>
</dbReference>
<protein>
    <recommendedName>
        <fullName evidence="12">ADP-ribosylation factor</fullName>
    </recommendedName>
</protein>
<keyword evidence="14" id="KW-0460">Magnesium</keyword>
<comment type="function">
    <text evidence="11">GTP-binding protein involved in protein trafficking; may modulate vesicle budding and uncoating within the Golgi apparatus.</text>
</comment>
<dbReference type="GO" id="GO:0005525">
    <property type="term" value="F:GTP binding"/>
    <property type="evidence" value="ECO:0007669"/>
    <property type="project" value="UniProtKB-KW"/>
</dbReference>
<keyword evidence="8" id="KW-0333">Golgi apparatus</keyword>
<evidence type="ECO:0000256" key="3">
    <source>
        <dbReference type="ARBA" id="ARBA00022448"/>
    </source>
</evidence>
<dbReference type="SUPFAM" id="SSF52540">
    <property type="entry name" value="P-loop containing nucleoside triphosphate hydrolases"/>
    <property type="match status" value="1"/>
</dbReference>
<dbReference type="FunFam" id="3.40.50.300:FF:003500">
    <property type="entry name" value="ADP-ribosylation factor 1"/>
    <property type="match status" value="1"/>
</dbReference>
<dbReference type="Pfam" id="PF00025">
    <property type="entry name" value="Arf"/>
    <property type="match status" value="1"/>
</dbReference>
<dbReference type="PROSITE" id="PS51419">
    <property type="entry name" value="RAB"/>
    <property type="match status" value="1"/>
</dbReference>
<dbReference type="SMART" id="SM00178">
    <property type="entry name" value="SAR"/>
    <property type="match status" value="1"/>
</dbReference>
<dbReference type="CDD" id="cd00878">
    <property type="entry name" value="Arf_Arl"/>
    <property type="match status" value="1"/>
</dbReference>
<evidence type="ECO:0000256" key="7">
    <source>
        <dbReference type="ARBA" id="ARBA00022927"/>
    </source>
</evidence>
<proteinExistence type="inferred from homology"/>
<evidence type="ECO:0000256" key="6">
    <source>
        <dbReference type="ARBA" id="ARBA00022892"/>
    </source>
</evidence>
<evidence type="ECO:0000256" key="1">
    <source>
        <dbReference type="ARBA" id="ARBA00004555"/>
    </source>
</evidence>
<dbReference type="SMART" id="SM00175">
    <property type="entry name" value="RAB"/>
    <property type="match status" value="1"/>
</dbReference>
<keyword evidence="7" id="KW-0653">Protein transport</keyword>
<dbReference type="Gene3D" id="3.40.50.300">
    <property type="entry name" value="P-loop containing nucleotide triphosphate hydrolases"/>
    <property type="match status" value="1"/>
</dbReference>
<dbReference type="NCBIfam" id="TIGR00231">
    <property type="entry name" value="small_GTP"/>
    <property type="match status" value="1"/>
</dbReference>
<dbReference type="GO" id="GO:0003924">
    <property type="term" value="F:GTPase activity"/>
    <property type="evidence" value="ECO:0007669"/>
    <property type="project" value="InterPro"/>
</dbReference>
<evidence type="ECO:0000313" key="16">
    <source>
        <dbReference type="Proteomes" id="UP000807306"/>
    </source>
</evidence>
<evidence type="ECO:0000256" key="5">
    <source>
        <dbReference type="ARBA" id="ARBA00022741"/>
    </source>
</evidence>
<evidence type="ECO:0000256" key="4">
    <source>
        <dbReference type="ARBA" id="ARBA00022707"/>
    </source>
</evidence>
<feature type="binding site" evidence="14">
    <location>
        <position position="55"/>
    </location>
    <ligand>
        <name>Mg(2+)</name>
        <dbReference type="ChEBI" id="CHEBI:18420"/>
    </ligand>
</feature>
<keyword evidence="5 13" id="KW-0547">Nucleotide-binding</keyword>
<accession>A0A9P6EAD8</accession>
<comment type="subcellular location">
    <subcellularLocation>
        <location evidence="1">Golgi apparatus</location>
    </subcellularLocation>
</comment>
<organism evidence="15 16">
    <name type="scientific">Crepidotus variabilis</name>
    <dbReference type="NCBI Taxonomy" id="179855"/>
    <lineage>
        <taxon>Eukaryota</taxon>
        <taxon>Fungi</taxon>
        <taxon>Dikarya</taxon>
        <taxon>Basidiomycota</taxon>
        <taxon>Agaricomycotina</taxon>
        <taxon>Agaricomycetes</taxon>
        <taxon>Agaricomycetidae</taxon>
        <taxon>Agaricales</taxon>
        <taxon>Agaricineae</taxon>
        <taxon>Crepidotaceae</taxon>
        <taxon>Crepidotus</taxon>
    </lineage>
</organism>
<dbReference type="Proteomes" id="UP000807306">
    <property type="component" value="Unassembled WGS sequence"/>
</dbReference>
<evidence type="ECO:0000313" key="15">
    <source>
        <dbReference type="EMBL" id="KAF9525298.1"/>
    </source>
</evidence>
<evidence type="ECO:0000256" key="11">
    <source>
        <dbReference type="ARBA" id="ARBA00053326"/>
    </source>
</evidence>
<keyword evidence="14" id="KW-0479">Metal-binding</keyword>
<evidence type="ECO:0000256" key="9">
    <source>
        <dbReference type="ARBA" id="ARBA00023134"/>
    </source>
</evidence>
<evidence type="ECO:0000256" key="13">
    <source>
        <dbReference type="PIRSR" id="PIRSR606689-1"/>
    </source>
</evidence>
<dbReference type="AlphaFoldDB" id="A0A9P6EAD8"/>
<dbReference type="InterPro" id="IPR006689">
    <property type="entry name" value="Small_GTPase_ARF/SAR"/>
</dbReference>
<keyword evidence="10" id="KW-0449">Lipoprotein</keyword>
<dbReference type="InterPro" id="IPR027417">
    <property type="entry name" value="P-loop_NTPase"/>
</dbReference>
<dbReference type="GO" id="GO:0015031">
    <property type="term" value="P:protein transport"/>
    <property type="evidence" value="ECO:0007669"/>
    <property type="project" value="UniProtKB-KW"/>
</dbReference>
<reference evidence="15" key="1">
    <citation type="submission" date="2020-11" db="EMBL/GenBank/DDBJ databases">
        <authorList>
            <consortium name="DOE Joint Genome Institute"/>
            <person name="Ahrendt S."/>
            <person name="Riley R."/>
            <person name="Andreopoulos W."/>
            <person name="Labutti K."/>
            <person name="Pangilinan J."/>
            <person name="Ruiz-Duenas F.J."/>
            <person name="Barrasa J.M."/>
            <person name="Sanchez-Garcia M."/>
            <person name="Camarero S."/>
            <person name="Miyauchi S."/>
            <person name="Serrano A."/>
            <person name="Linde D."/>
            <person name="Babiker R."/>
            <person name="Drula E."/>
            <person name="Ayuso-Fernandez I."/>
            <person name="Pacheco R."/>
            <person name="Padilla G."/>
            <person name="Ferreira P."/>
            <person name="Barriuso J."/>
            <person name="Kellner H."/>
            <person name="Castanera R."/>
            <person name="Alfaro M."/>
            <person name="Ramirez L."/>
            <person name="Pisabarro A.G."/>
            <person name="Kuo A."/>
            <person name="Tritt A."/>
            <person name="Lipzen A."/>
            <person name="He G."/>
            <person name="Yan M."/>
            <person name="Ng V."/>
            <person name="Cullen D."/>
            <person name="Martin F."/>
            <person name="Rosso M.-N."/>
            <person name="Henrissat B."/>
            <person name="Hibbett D."/>
            <person name="Martinez A.T."/>
            <person name="Grigoriev I.V."/>
        </authorList>
    </citation>
    <scope>NUCLEOTIDE SEQUENCE</scope>
    <source>
        <strain evidence="15">CBS 506.95</strain>
    </source>
</reference>
<dbReference type="GO" id="GO:0046872">
    <property type="term" value="F:metal ion binding"/>
    <property type="evidence" value="ECO:0007669"/>
    <property type="project" value="UniProtKB-KW"/>
</dbReference>
<dbReference type="PROSITE" id="PS51417">
    <property type="entry name" value="ARF"/>
    <property type="match status" value="1"/>
</dbReference>
<name>A0A9P6EAD8_9AGAR</name>
<keyword evidence="6" id="KW-0931">ER-Golgi transport</keyword>
<dbReference type="OrthoDB" id="2983126at2759"/>
<sequence>MIAYLRSVVSTLVGLTRLGVEIIVVGLDNSGKTSILNRLTRRDVPNGVLPGTEKTIGFNTETIQHWRHSITIWDIGGQDKVRPLWGSYFWKAHAFVFVVDASAPERFSEAREELLRMPERRDIEKFPLLVVANKWDLVKDGSMTLERFRLEMGVDELEKLGMVIGIIVTSAMTGEGISGALDWIVERVPHQLINSRNEEKKHVITQW</sequence>
<keyword evidence="16" id="KW-1185">Reference proteome</keyword>
<dbReference type="GO" id="GO:0016192">
    <property type="term" value="P:vesicle-mediated transport"/>
    <property type="evidence" value="ECO:0007669"/>
    <property type="project" value="UniProtKB-KW"/>
</dbReference>
<evidence type="ECO:0000256" key="14">
    <source>
        <dbReference type="PIRSR" id="PIRSR606689-2"/>
    </source>
</evidence>
<feature type="binding site" evidence="13">
    <location>
        <position position="77"/>
    </location>
    <ligand>
        <name>GTP</name>
        <dbReference type="ChEBI" id="CHEBI:37565"/>
    </ligand>
</feature>
<feature type="binding site" evidence="14">
    <location>
        <position position="33"/>
    </location>
    <ligand>
        <name>Mg(2+)</name>
        <dbReference type="ChEBI" id="CHEBI:18420"/>
    </ligand>
</feature>
<keyword evidence="3" id="KW-0813">Transport</keyword>
<dbReference type="InterPro" id="IPR024156">
    <property type="entry name" value="Small_GTPase_ARF"/>
</dbReference>
<dbReference type="EMBL" id="MU157886">
    <property type="protein sequence ID" value="KAF9525298.1"/>
    <property type="molecule type" value="Genomic_DNA"/>
</dbReference>
<comment type="similarity">
    <text evidence="2">Belongs to the small GTPase superfamily. Arf family.</text>
</comment>
<evidence type="ECO:0000256" key="8">
    <source>
        <dbReference type="ARBA" id="ARBA00023034"/>
    </source>
</evidence>
<dbReference type="SMART" id="SM00177">
    <property type="entry name" value="ARF"/>
    <property type="match status" value="1"/>
</dbReference>
<feature type="binding site" evidence="13">
    <location>
        <begin position="26"/>
        <end position="33"/>
    </location>
    <ligand>
        <name>GTP</name>
        <dbReference type="ChEBI" id="CHEBI:37565"/>
    </ligand>
</feature>
<keyword evidence="4" id="KW-0519">Myristate</keyword>
<dbReference type="GO" id="GO:0005794">
    <property type="term" value="C:Golgi apparatus"/>
    <property type="evidence" value="ECO:0007669"/>
    <property type="project" value="UniProtKB-SubCell"/>
</dbReference>